<evidence type="ECO:0000256" key="1">
    <source>
        <dbReference type="ARBA" id="ARBA00022448"/>
    </source>
</evidence>
<evidence type="ECO:0000256" key="2">
    <source>
        <dbReference type="ARBA" id="ARBA00022741"/>
    </source>
</evidence>
<dbReference type="InterPro" id="IPR017871">
    <property type="entry name" value="ABC_transporter-like_CS"/>
</dbReference>
<gene>
    <name evidence="5" type="ORF">GP475_11225</name>
</gene>
<evidence type="ECO:0000313" key="5">
    <source>
        <dbReference type="EMBL" id="QNQ91141.1"/>
    </source>
</evidence>
<dbReference type="PANTHER" id="PTHR24220:SF685">
    <property type="entry name" value="ABC TRANSPORTER RELATED"/>
    <property type="match status" value="1"/>
</dbReference>
<dbReference type="PROSITE" id="PS00211">
    <property type="entry name" value="ABC_TRANSPORTER_1"/>
    <property type="match status" value="1"/>
</dbReference>
<dbReference type="Pfam" id="PF00005">
    <property type="entry name" value="ABC_tran"/>
    <property type="match status" value="1"/>
</dbReference>
<dbReference type="SUPFAM" id="SSF52540">
    <property type="entry name" value="P-loop containing nucleoside triphosphate hydrolases"/>
    <property type="match status" value="1"/>
</dbReference>
<evidence type="ECO:0000259" key="4">
    <source>
        <dbReference type="PROSITE" id="PS50893"/>
    </source>
</evidence>
<sequence>MSALITATGIQKSFGKGKQRVDVLKGIDLEVFSGEFLAIVGKSGSGKSTLLYCLSGLLTPDSGSVYLAGQGISSLPPGKVAAVRRDNASFIFQDLNLISSLTVADNVRLPAKLSGRNPSRGKIKQVLHDVGLAEYANRYPNQLSGGQQQRVAIARSLVRAPKVLFADEPTGALDVETSSGVLDLLRKTVSEKTSLVMVTHDLDVAATADRVVVLQDGRTGRILCRPSAAEVFSALH</sequence>
<dbReference type="PANTHER" id="PTHR24220">
    <property type="entry name" value="IMPORT ATP-BINDING PROTEIN"/>
    <property type="match status" value="1"/>
</dbReference>
<dbReference type="GO" id="GO:0098796">
    <property type="term" value="C:membrane protein complex"/>
    <property type="evidence" value="ECO:0007669"/>
    <property type="project" value="UniProtKB-ARBA"/>
</dbReference>
<dbReference type="InterPro" id="IPR027417">
    <property type="entry name" value="P-loop_NTPase"/>
</dbReference>
<dbReference type="PROSITE" id="PS50893">
    <property type="entry name" value="ABC_TRANSPORTER_2"/>
    <property type="match status" value="1"/>
</dbReference>
<dbReference type="InterPro" id="IPR003439">
    <property type="entry name" value="ABC_transporter-like_ATP-bd"/>
</dbReference>
<dbReference type="InterPro" id="IPR003593">
    <property type="entry name" value="AAA+_ATPase"/>
</dbReference>
<dbReference type="CDD" id="cd03255">
    <property type="entry name" value="ABC_MJ0796_LolCDE_FtsE"/>
    <property type="match status" value="1"/>
</dbReference>
<dbReference type="GO" id="GO:0005524">
    <property type="term" value="F:ATP binding"/>
    <property type="evidence" value="ECO:0007669"/>
    <property type="project" value="UniProtKB-KW"/>
</dbReference>
<dbReference type="Gene3D" id="3.40.50.300">
    <property type="entry name" value="P-loop containing nucleotide triphosphate hydrolases"/>
    <property type="match status" value="1"/>
</dbReference>
<organism evidence="5 6">
    <name type="scientific">Corynebacterium poyangense</name>
    <dbReference type="NCBI Taxonomy" id="2684405"/>
    <lineage>
        <taxon>Bacteria</taxon>
        <taxon>Bacillati</taxon>
        <taxon>Actinomycetota</taxon>
        <taxon>Actinomycetes</taxon>
        <taxon>Mycobacteriales</taxon>
        <taxon>Corynebacteriaceae</taxon>
        <taxon>Corynebacterium</taxon>
    </lineage>
</organism>
<dbReference type="AlphaFoldDB" id="A0A7H0SRG6"/>
<keyword evidence="6" id="KW-1185">Reference proteome</keyword>
<accession>A0A7H0SRG6</accession>
<reference evidence="5 6" key="1">
    <citation type="submission" date="2019-12" db="EMBL/GenBank/DDBJ databases">
        <title>Corynebacterium sp. nov., isolated from feces of the Anser Albifrons in China.</title>
        <authorList>
            <person name="Liu Q."/>
        </authorList>
    </citation>
    <scope>NUCLEOTIDE SEQUENCE [LARGE SCALE GENOMIC DNA]</scope>
    <source>
        <strain evidence="5 6">4H37-19</strain>
    </source>
</reference>
<feature type="domain" description="ABC transporter" evidence="4">
    <location>
        <begin position="5"/>
        <end position="235"/>
    </location>
</feature>
<dbReference type="Proteomes" id="UP000516320">
    <property type="component" value="Chromosome"/>
</dbReference>
<evidence type="ECO:0000313" key="6">
    <source>
        <dbReference type="Proteomes" id="UP000516320"/>
    </source>
</evidence>
<dbReference type="KEGG" id="cpoy:GP475_11225"/>
<dbReference type="RefSeq" id="WP_187974455.1">
    <property type="nucleotide sequence ID" value="NZ_CP046884.1"/>
</dbReference>
<name>A0A7H0SRG6_9CORY</name>
<dbReference type="InterPro" id="IPR015854">
    <property type="entry name" value="ABC_transpr_LolD-like"/>
</dbReference>
<evidence type="ECO:0000256" key="3">
    <source>
        <dbReference type="ARBA" id="ARBA00022840"/>
    </source>
</evidence>
<proteinExistence type="predicted"/>
<keyword evidence="1" id="KW-0813">Transport</keyword>
<keyword evidence="2" id="KW-0547">Nucleotide-binding</keyword>
<keyword evidence="3 5" id="KW-0067">ATP-binding</keyword>
<protein>
    <submittedName>
        <fullName evidence="5">ATP-binding cassette domain-containing protein</fullName>
    </submittedName>
</protein>
<dbReference type="GO" id="GO:0005886">
    <property type="term" value="C:plasma membrane"/>
    <property type="evidence" value="ECO:0007669"/>
    <property type="project" value="TreeGrafter"/>
</dbReference>
<dbReference type="GO" id="GO:0022857">
    <property type="term" value="F:transmembrane transporter activity"/>
    <property type="evidence" value="ECO:0007669"/>
    <property type="project" value="TreeGrafter"/>
</dbReference>
<dbReference type="SMART" id="SM00382">
    <property type="entry name" value="AAA"/>
    <property type="match status" value="1"/>
</dbReference>
<dbReference type="FunFam" id="3.40.50.300:FF:000032">
    <property type="entry name" value="Export ABC transporter ATP-binding protein"/>
    <property type="match status" value="1"/>
</dbReference>
<dbReference type="GO" id="GO:0016887">
    <property type="term" value="F:ATP hydrolysis activity"/>
    <property type="evidence" value="ECO:0007669"/>
    <property type="project" value="InterPro"/>
</dbReference>
<dbReference type="InterPro" id="IPR017911">
    <property type="entry name" value="MacB-like_ATP-bd"/>
</dbReference>
<dbReference type="EMBL" id="CP046884">
    <property type="protein sequence ID" value="QNQ91141.1"/>
    <property type="molecule type" value="Genomic_DNA"/>
</dbReference>